<sequence>MGTRMTRIERIYADIDSAYGEMSWPQIANEYKSRTG</sequence>
<organism evidence="1 2">
    <name type="scientific">Haliscomenobacter hydrossis (strain ATCC 27775 / DSM 1100 / LMG 10767 / O)</name>
    <dbReference type="NCBI Taxonomy" id="760192"/>
    <lineage>
        <taxon>Bacteria</taxon>
        <taxon>Pseudomonadati</taxon>
        <taxon>Bacteroidota</taxon>
        <taxon>Saprospiria</taxon>
        <taxon>Saprospirales</taxon>
        <taxon>Haliscomenobacteraceae</taxon>
        <taxon>Haliscomenobacter</taxon>
    </lineage>
</organism>
<evidence type="ECO:0000313" key="1">
    <source>
        <dbReference type="EMBL" id="AEE53051.1"/>
    </source>
</evidence>
<protein>
    <submittedName>
        <fullName evidence="1">Uncharacterized protein</fullName>
    </submittedName>
</protein>
<dbReference type="Proteomes" id="UP000008461">
    <property type="component" value="Chromosome"/>
</dbReference>
<dbReference type="AlphaFoldDB" id="F4L5Z1"/>
<accession>F4L5Z1</accession>
<dbReference type="HOGENOM" id="CLU_3356520_0_0_10"/>
<dbReference type="STRING" id="760192.Halhy_5225"/>
<reference key="2">
    <citation type="submission" date="2011-04" db="EMBL/GenBank/DDBJ databases">
        <title>Complete sequence of chromosome of Haliscomenobacter hydrossis DSM 1100.</title>
        <authorList>
            <consortium name="US DOE Joint Genome Institute (JGI-PGF)"/>
            <person name="Lucas S."/>
            <person name="Han J."/>
            <person name="Lapidus A."/>
            <person name="Bruce D."/>
            <person name="Goodwin L."/>
            <person name="Pitluck S."/>
            <person name="Peters L."/>
            <person name="Kyrpides N."/>
            <person name="Mavromatis K."/>
            <person name="Ivanova N."/>
            <person name="Ovchinnikova G."/>
            <person name="Pagani I."/>
            <person name="Daligault H."/>
            <person name="Detter J.C."/>
            <person name="Han C."/>
            <person name="Land M."/>
            <person name="Hauser L."/>
            <person name="Markowitz V."/>
            <person name="Cheng J.-F."/>
            <person name="Hugenholtz P."/>
            <person name="Woyke T."/>
            <person name="Wu D."/>
            <person name="Verbarg S."/>
            <person name="Frueling A."/>
            <person name="Brambilla E."/>
            <person name="Klenk H.-P."/>
            <person name="Eisen J.A."/>
        </authorList>
    </citation>
    <scope>NUCLEOTIDE SEQUENCE</scope>
    <source>
        <strain>DSM 1100</strain>
    </source>
</reference>
<dbReference type="KEGG" id="hhy:Halhy_5225"/>
<keyword evidence="2" id="KW-1185">Reference proteome</keyword>
<name>F4L5Z1_HALH1</name>
<reference evidence="1 2" key="1">
    <citation type="journal article" date="2011" name="Stand. Genomic Sci.">
        <title>Complete genome sequence of Haliscomenobacter hydrossis type strain (O).</title>
        <authorList>
            <consortium name="US DOE Joint Genome Institute (JGI-PGF)"/>
            <person name="Daligault H."/>
            <person name="Lapidus A."/>
            <person name="Zeytun A."/>
            <person name="Nolan M."/>
            <person name="Lucas S."/>
            <person name="Del Rio T.G."/>
            <person name="Tice H."/>
            <person name="Cheng J.F."/>
            <person name="Tapia R."/>
            <person name="Han C."/>
            <person name="Goodwin L."/>
            <person name="Pitluck S."/>
            <person name="Liolios K."/>
            <person name="Pagani I."/>
            <person name="Ivanova N."/>
            <person name="Huntemann M."/>
            <person name="Mavromatis K."/>
            <person name="Mikhailova N."/>
            <person name="Pati A."/>
            <person name="Chen A."/>
            <person name="Palaniappan K."/>
            <person name="Land M."/>
            <person name="Hauser L."/>
            <person name="Brambilla E.M."/>
            <person name="Rohde M."/>
            <person name="Verbarg S."/>
            <person name="Goker M."/>
            <person name="Bristow J."/>
            <person name="Eisen J.A."/>
            <person name="Markowitz V."/>
            <person name="Hugenholtz P."/>
            <person name="Kyrpides N.C."/>
            <person name="Klenk H.P."/>
            <person name="Woyke T."/>
        </authorList>
    </citation>
    <scope>NUCLEOTIDE SEQUENCE [LARGE SCALE GENOMIC DNA]</scope>
    <source>
        <strain evidence="2">ATCC 27775 / DSM 1100 / LMG 10767 / O</strain>
    </source>
</reference>
<proteinExistence type="predicted"/>
<gene>
    <name evidence="1" type="ordered locus">Halhy_5225</name>
</gene>
<dbReference type="EMBL" id="CP002691">
    <property type="protein sequence ID" value="AEE53051.1"/>
    <property type="molecule type" value="Genomic_DNA"/>
</dbReference>
<evidence type="ECO:0000313" key="2">
    <source>
        <dbReference type="Proteomes" id="UP000008461"/>
    </source>
</evidence>